<dbReference type="Gene3D" id="3.10.290.10">
    <property type="entry name" value="RNA-binding S4 domain"/>
    <property type="match status" value="1"/>
</dbReference>
<evidence type="ECO:0000256" key="2">
    <source>
        <dbReference type="ARBA" id="ARBA00023235"/>
    </source>
</evidence>
<evidence type="ECO:0000256" key="4">
    <source>
        <dbReference type="PROSITE-ProRule" id="PRU00182"/>
    </source>
</evidence>
<dbReference type="GO" id="GO:0003723">
    <property type="term" value="F:RNA binding"/>
    <property type="evidence" value="ECO:0007669"/>
    <property type="project" value="UniProtKB-KW"/>
</dbReference>
<feature type="region of interest" description="Disordered" evidence="6">
    <location>
        <begin position="1"/>
        <end position="20"/>
    </location>
</feature>
<dbReference type="NCBIfam" id="TIGR00005">
    <property type="entry name" value="rluA_subfam"/>
    <property type="match status" value="1"/>
</dbReference>
<name>A0A1I5Z1X1_9BACT</name>
<dbReference type="InterPro" id="IPR036986">
    <property type="entry name" value="S4_RNA-bd_sf"/>
</dbReference>
<evidence type="ECO:0000256" key="6">
    <source>
        <dbReference type="SAM" id="MobiDB-lite"/>
    </source>
</evidence>
<dbReference type="Pfam" id="PF00849">
    <property type="entry name" value="PseudoU_synth_2"/>
    <property type="match status" value="1"/>
</dbReference>
<evidence type="ECO:0000256" key="1">
    <source>
        <dbReference type="ARBA" id="ARBA00010876"/>
    </source>
</evidence>
<dbReference type="CDD" id="cd02869">
    <property type="entry name" value="PseudoU_synth_RluA_like"/>
    <property type="match status" value="1"/>
</dbReference>
<evidence type="ECO:0000256" key="5">
    <source>
        <dbReference type="RuleBase" id="RU362028"/>
    </source>
</evidence>
<dbReference type="SUPFAM" id="SSF55120">
    <property type="entry name" value="Pseudouridine synthase"/>
    <property type="match status" value="1"/>
</dbReference>
<dbReference type="InterPro" id="IPR050188">
    <property type="entry name" value="RluA_PseudoU_synthase"/>
</dbReference>
<dbReference type="PANTHER" id="PTHR21600">
    <property type="entry name" value="MITOCHONDRIAL RNA PSEUDOURIDINE SYNTHASE"/>
    <property type="match status" value="1"/>
</dbReference>
<feature type="active site" evidence="3">
    <location>
        <position position="149"/>
    </location>
</feature>
<dbReference type="InterPro" id="IPR002942">
    <property type="entry name" value="S4_RNA-bd"/>
</dbReference>
<protein>
    <recommendedName>
        <fullName evidence="5">Pseudouridine synthase</fullName>
        <ecNumber evidence="5">5.4.99.-</ecNumber>
    </recommendedName>
</protein>
<dbReference type="PROSITE" id="PS50889">
    <property type="entry name" value="S4"/>
    <property type="match status" value="1"/>
</dbReference>
<dbReference type="EMBL" id="FOXH01000023">
    <property type="protein sequence ID" value="SFQ50420.1"/>
    <property type="molecule type" value="Genomic_DNA"/>
</dbReference>
<sequence length="307" mass="35152">MRERTSNKEHKGNFKENKTANTTGFVVTQEAELMKFLIEQMPNKSRNNIKSFLRDKQILVEGQVVTQFNHILKTGEKVEVRKTKAAPEQKYRGLTIIFEDKDLIIIEKQEGMLSIATLHEKNQTAYSILSAHVKKQDPGNRIFVVHRLDRETSGLMMFAKSEKIQKLLQESWTATIMERTYLAVIEGTPEEKEGTITSYLQESKALVVYSSPNPNHGQYAVTHYDTLKQNQNFTLLKVNLETGRKNQIRVHMKDLGHSIVGDSKYGATVDPIGRLGLHAWVLSFTHPVSREKLHFETAIPKKFLSLF</sequence>
<dbReference type="SUPFAM" id="SSF55174">
    <property type="entry name" value="Alpha-L RNA-binding motif"/>
    <property type="match status" value="1"/>
</dbReference>
<dbReference type="CDD" id="cd00165">
    <property type="entry name" value="S4"/>
    <property type="match status" value="1"/>
</dbReference>
<comment type="function">
    <text evidence="5">Responsible for synthesis of pseudouridine from uracil.</text>
</comment>
<comment type="catalytic activity">
    <reaction evidence="5">
        <text>a uridine in RNA = a pseudouridine in RNA</text>
        <dbReference type="Rhea" id="RHEA:48348"/>
        <dbReference type="Rhea" id="RHEA-COMP:12068"/>
        <dbReference type="Rhea" id="RHEA-COMP:12069"/>
        <dbReference type="ChEBI" id="CHEBI:65314"/>
        <dbReference type="ChEBI" id="CHEBI:65315"/>
    </reaction>
</comment>
<dbReference type="STRING" id="1079859.SAMN04515674_12360"/>
<feature type="compositionally biased region" description="Basic and acidic residues" evidence="6">
    <location>
        <begin position="1"/>
        <end position="18"/>
    </location>
</feature>
<reference evidence="8 9" key="1">
    <citation type="submission" date="2016-10" db="EMBL/GenBank/DDBJ databases">
        <authorList>
            <person name="de Groot N.N."/>
        </authorList>
    </citation>
    <scope>NUCLEOTIDE SEQUENCE [LARGE SCALE GENOMIC DNA]</scope>
    <source>
        <strain evidence="9">E92,LMG 26720,CCM 7988</strain>
    </source>
</reference>
<dbReference type="Proteomes" id="UP000199306">
    <property type="component" value="Unassembled WGS sequence"/>
</dbReference>
<evidence type="ECO:0000313" key="9">
    <source>
        <dbReference type="Proteomes" id="UP000199306"/>
    </source>
</evidence>
<dbReference type="OrthoDB" id="9807829at2"/>
<dbReference type="Gene3D" id="3.30.2350.10">
    <property type="entry name" value="Pseudouridine synthase"/>
    <property type="match status" value="1"/>
</dbReference>
<dbReference type="GO" id="GO:0120159">
    <property type="term" value="F:rRNA pseudouridine synthase activity"/>
    <property type="evidence" value="ECO:0007669"/>
    <property type="project" value="UniProtKB-ARBA"/>
</dbReference>
<accession>A0A1I5Z1X1</accession>
<dbReference type="InterPro" id="IPR020103">
    <property type="entry name" value="PsdUridine_synth_cat_dom_sf"/>
</dbReference>
<dbReference type="EC" id="5.4.99.-" evidence="5"/>
<keyword evidence="4" id="KW-0694">RNA-binding</keyword>
<dbReference type="PROSITE" id="PS01129">
    <property type="entry name" value="PSI_RLU"/>
    <property type="match status" value="1"/>
</dbReference>
<keyword evidence="2 5" id="KW-0413">Isomerase</keyword>
<evidence type="ECO:0000256" key="3">
    <source>
        <dbReference type="PIRSR" id="PIRSR606225-1"/>
    </source>
</evidence>
<dbReference type="SMART" id="SM00363">
    <property type="entry name" value="S4"/>
    <property type="match status" value="1"/>
</dbReference>
<proteinExistence type="inferred from homology"/>
<dbReference type="InterPro" id="IPR006145">
    <property type="entry name" value="PsdUridine_synth_RsuA/RluA"/>
</dbReference>
<dbReference type="RefSeq" id="WP_092019824.1">
    <property type="nucleotide sequence ID" value="NZ_FOXH01000023.1"/>
</dbReference>
<dbReference type="PANTHER" id="PTHR21600:SF44">
    <property type="entry name" value="RIBOSOMAL LARGE SUBUNIT PSEUDOURIDINE SYNTHASE D"/>
    <property type="match status" value="1"/>
</dbReference>
<feature type="domain" description="RNA-binding S4" evidence="7">
    <location>
        <begin position="31"/>
        <end position="89"/>
    </location>
</feature>
<evidence type="ECO:0000259" key="7">
    <source>
        <dbReference type="SMART" id="SM00363"/>
    </source>
</evidence>
<organism evidence="8 9">
    <name type="scientific">Pseudarcicella hirudinis</name>
    <dbReference type="NCBI Taxonomy" id="1079859"/>
    <lineage>
        <taxon>Bacteria</taxon>
        <taxon>Pseudomonadati</taxon>
        <taxon>Bacteroidota</taxon>
        <taxon>Cytophagia</taxon>
        <taxon>Cytophagales</taxon>
        <taxon>Flectobacillaceae</taxon>
        <taxon>Pseudarcicella</taxon>
    </lineage>
</organism>
<keyword evidence="9" id="KW-1185">Reference proteome</keyword>
<dbReference type="AlphaFoldDB" id="A0A1I5Z1X1"/>
<comment type="similarity">
    <text evidence="1 5">Belongs to the pseudouridine synthase RluA family.</text>
</comment>
<dbReference type="InterPro" id="IPR006224">
    <property type="entry name" value="PsdUridine_synth_RluA-like_CS"/>
</dbReference>
<dbReference type="InterPro" id="IPR006225">
    <property type="entry name" value="PsdUridine_synth_RluC/D"/>
</dbReference>
<dbReference type="GO" id="GO:0000455">
    <property type="term" value="P:enzyme-directed rRNA pseudouridine synthesis"/>
    <property type="evidence" value="ECO:0007669"/>
    <property type="project" value="TreeGrafter"/>
</dbReference>
<evidence type="ECO:0000313" key="8">
    <source>
        <dbReference type="EMBL" id="SFQ50420.1"/>
    </source>
</evidence>
<gene>
    <name evidence="8" type="ORF">SAMN04515674_12360</name>
</gene>